<dbReference type="PROSITE" id="PS50102">
    <property type="entry name" value="RRM"/>
    <property type="match status" value="2"/>
</dbReference>
<dbReference type="CDD" id="cd00590">
    <property type="entry name" value="RRM_SF"/>
    <property type="match status" value="2"/>
</dbReference>
<feature type="region of interest" description="Disordered" evidence="4">
    <location>
        <begin position="274"/>
        <end position="415"/>
    </location>
</feature>
<dbReference type="Pfam" id="PF00076">
    <property type="entry name" value="RRM_1"/>
    <property type="match status" value="2"/>
</dbReference>
<organism evidence="6 7">
    <name type="scientific">Theileria equi strain WA</name>
    <dbReference type="NCBI Taxonomy" id="1537102"/>
    <lineage>
        <taxon>Eukaryota</taxon>
        <taxon>Sar</taxon>
        <taxon>Alveolata</taxon>
        <taxon>Apicomplexa</taxon>
        <taxon>Aconoidasida</taxon>
        <taxon>Piroplasmida</taxon>
        <taxon>Theileriidae</taxon>
        <taxon>Theileria</taxon>
    </lineage>
</organism>
<evidence type="ECO:0000256" key="2">
    <source>
        <dbReference type="ARBA" id="ARBA00022884"/>
    </source>
</evidence>
<proteinExistence type="predicted"/>
<dbReference type="eggNOG" id="ENOG502RSZ2">
    <property type="taxonomic scope" value="Eukaryota"/>
</dbReference>
<dbReference type="OrthoDB" id="4726at2759"/>
<evidence type="ECO:0000256" key="1">
    <source>
        <dbReference type="ARBA" id="ARBA00022737"/>
    </source>
</evidence>
<keyword evidence="1" id="KW-0677">Repeat</keyword>
<dbReference type="GO" id="GO:0003723">
    <property type="term" value="F:RNA binding"/>
    <property type="evidence" value="ECO:0007669"/>
    <property type="project" value="UniProtKB-UniRule"/>
</dbReference>
<dbReference type="RefSeq" id="XP_004828702.1">
    <property type="nucleotide sequence ID" value="XM_004828645.1"/>
</dbReference>
<evidence type="ECO:0000259" key="5">
    <source>
        <dbReference type="PROSITE" id="PS50102"/>
    </source>
</evidence>
<dbReference type="Gene3D" id="3.30.70.330">
    <property type="match status" value="2"/>
</dbReference>
<dbReference type="VEuPathDB" id="PiroplasmaDB:BEWA_018810"/>
<feature type="compositionally biased region" description="Low complexity" evidence="4">
    <location>
        <begin position="405"/>
        <end position="415"/>
    </location>
</feature>
<keyword evidence="2 3" id="KW-0694">RNA-binding</keyword>
<dbReference type="InterPro" id="IPR000504">
    <property type="entry name" value="RRM_dom"/>
</dbReference>
<name>L0AVI6_THEEQ</name>
<feature type="compositionally biased region" description="Polar residues" evidence="4">
    <location>
        <begin position="274"/>
        <end position="284"/>
    </location>
</feature>
<gene>
    <name evidence="6" type="ORF">BEWA_018810</name>
</gene>
<dbReference type="PANTHER" id="PTHR23236">
    <property type="entry name" value="EUKARYOTIC TRANSLATION INITIATION FACTOR 4B/4H"/>
    <property type="match status" value="1"/>
</dbReference>
<feature type="compositionally biased region" description="Basic residues" evidence="4">
    <location>
        <begin position="390"/>
        <end position="404"/>
    </location>
</feature>
<evidence type="ECO:0000313" key="7">
    <source>
        <dbReference type="Proteomes" id="UP000031512"/>
    </source>
</evidence>
<accession>L0AVI6</accession>
<feature type="domain" description="RRM" evidence="5">
    <location>
        <begin position="9"/>
        <end position="84"/>
    </location>
</feature>
<feature type="compositionally biased region" description="Basic residues" evidence="4">
    <location>
        <begin position="359"/>
        <end position="377"/>
    </location>
</feature>
<dbReference type="KEGG" id="beq:BEWA_018810"/>
<sequence length="415" mass="47041">MSLAFSTSNNIYIRNLAPDITEDVVRNTFKHCDEILSVRFKSYQGSSRKYCIVEFKTSAGITNGSLMNGKLMQGLPLAISVTDPLLHGSDPPGNFTLYSDNRYGLSHNAMAQFQYGAIESSLYNGDLSNKGVSDRTVCVGNIPTDYDNSDICSLFGNVGTIVSCSIDSNTYTPGRFALVEFSRLSEAEEALKLSGITVRNCTLKLVLMDFYISFRIEKPKPLLSDRSSTALPTGSAHYLDSSIIPQTLIEPIRSATINEKLAKVLDMRERLTRKLSQPAQGSNSGKHKSSESCSNNSDQKDGQWWVEISKSKRSRSRNRSRSNSYRHRHKRRDSHSRTHRDHSRTRSSSSSVYTDDSHRKHKSSHHKDYRHRSRRNSSRTYYSRSSSYDKKHRSHRDRRHRRRTSSSSDSSVNSR</sequence>
<evidence type="ECO:0000256" key="3">
    <source>
        <dbReference type="PROSITE-ProRule" id="PRU00176"/>
    </source>
</evidence>
<dbReference type="EMBL" id="CP001669">
    <property type="protein sequence ID" value="AFZ79036.1"/>
    <property type="molecule type" value="Genomic_DNA"/>
</dbReference>
<feature type="compositionally biased region" description="Basic residues" evidence="4">
    <location>
        <begin position="311"/>
        <end position="345"/>
    </location>
</feature>
<dbReference type="InterPro" id="IPR012677">
    <property type="entry name" value="Nucleotide-bd_a/b_plait_sf"/>
</dbReference>
<keyword evidence="7" id="KW-1185">Reference proteome</keyword>
<dbReference type="GeneID" id="15806714"/>
<dbReference type="STRING" id="1537102.L0AVI6"/>
<evidence type="ECO:0000256" key="4">
    <source>
        <dbReference type="SAM" id="MobiDB-lite"/>
    </source>
</evidence>
<feature type="domain" description="RRM" evidence="5">
    <location>
        <begin position="135"/>
        <end position="205"/>
    </location>
</feature>
<dbReference type="SMART" id="SM00360">
    <property type="entry name" value="RRM"/>
    <property type="match status" value="2"/>
</dbReference>
<reference evidence="6 7" key="1">
    <citation type="journal article" date="2012" name="BMC Genomics">
        <title>Comparative genomic analysis and phylogenetic position of Theileria equi.</title>
        <authorList>
            <person name="Kappmeyer L.S."/>
            <person name="Thiagarajan M."/>
            <person name="Herndon D.R."/>
            <person name="Ramsay J.D."/>
            <person name="Caler E."/>
            <person name="Djikeng A."/>
            <person name="Gillespie J.J."/>
            <person name="Lau A.O."/>
            <person name="Roalson E.H."/>
            <person name="Silva J.C."/>
            <person name="Silva M.G."/>
            <person name="Suarez C.E."/>
            <person name="Ueti M.W."/>
            <person name="Nene V.M."/>
            <person name="Mealey R.H."/>
            <person name="Knowles D.P."/>
            <person name="Brayton K.A."/>
        </authorList>
    </citation>
    <scope>NUCLEOTIDE SEQUENCE [LARGE SCALE GENOMIC DNA]</scope>
    <source>
        <strain evidence="6 7">WA</strain>
    </source>
</reference>
<dbReference type="AlphaFoldDB" id="L0AVI6"/>
<dbReference type="PANTHER" id="PTHR23236:SF119">
    <property type="entry name" value="NUCLEAR RNA-BINDING PROTEIN SART-3"/>
    <property type="match status" value="1"/>
</dbReference>
<dbReference type="InterPro" id="IPR035979">
    <property type="entry name" value="RBD_domain_sf"/>
</dbReference>
<dbReference type="SUPFAM" id="SSF54928">
    <property type="entry name" value="RNA-binding domain, RBD"/>
    <property type="match status" value="2"/>
</dbReference>
<evidence type="ECO:0000313" key="6">
    <source>
        <dbReference type="EMBL" id="AFZ79036.1"/>
    </source>
</evidence>
<protein>
    <submittedName>
        <fullName evidence="6">RNA recognition motif domain containing protein</fullName>
    </submittedName>
</protein>
<dbReference type="Proteomes" id="UP000031512">
    <property type="component" value="Chromosome 1"/>
</dbReference>